<proteinExistence type="predicted"/>
<dbReference type="AlphaFoldDB" id="A0A0V0RF24"/>
<evidence type="ECO:0000313" key="2">
    <source>
        <dbReference type="Proteomes" id="UP000054630"/>
    </source>
</evidence>
<keyword evidence="2" id="KW-1185">Reference proteome</keyword>
<gene>
    <name evidence="1" type="ORF">T07_6721</name>
</gene>
<sequence length="174" mass="20498">MAYSCKRKPMKSRLFAMFCEKEMMKISTNYFSTPDVDQTICEELKKCKNHLFYMADLYSKFNEIQKRLQSKDFSIIQARTAYLNLCWHEEILSTFQIYRNWKKEQMFHTYKSPLRSMWISTLNCCTNVEASVSFGLSAAVQPFLLAFPSSYLVEAGFSHANAISTKQRNRPNWK</sequence>
<accession>A0A0V0RF24</accession>
<evidence type="ECO:0000313" key="1">
    <source>
        <dbReference type="EMBL" id="KRX13107.1"/>
    </source>
</evidence>
<evidence type="ECO:0008006" key="3">
    <source>
        <dbReference type="Google" id="ProtNLM"/>
    </source>
</evidence>
<name>A0A0V0RF24_9BILA</name>
<protein>
    <recommendedName>
        <fullName evidence="3">SCAN domain-containing protein 3</fullName>
    </recommendedName>
</protein>
<dbReference type="OrthoDB" id="10527770at2759"/>
<organism evidence="1 2">
    <name type="scientific">Trichinella nelsoni</name>
    <dbReference type="NCBI Taxonomy" id="6336"/>
    <lineage>
        <taxon>Eukaryota</taxon>
        <taxon>Metazoa</taxon>
        <taxon>Ecdysozoa</taxon>
        <taxon>Nematoda</taxon>
        <taxon>Enoplea</taxon>
        <taxon>Dorylaimia</taxon>
        <taxon>Trichinellida</taxon>
        <taxon>Trichinellidae</taxon>
        <taxon>Trichinella</taxon>
    </lineage>
</organism>
<feature type="non-terminal residue" evidence="1">
    <location>
        <position position="174"/>
    </location>
</feature>
<dbReference type="STRING" id="6336.A0A0V0RF24"/>
<dbReference type="EMBL" id="JYDL01000223">
    <property type="protein sequence ID" value="KRX13107.1"/>
    <property type="molecule type" value="Genomic_DNA"/>
</dbReference>
<reference evidence="1 2" key="1">
    <citation type="submission" date="2015-01" db="EMBL/GenBank/DDBJ databases">
        <title>Evolution of Trichinella species and genotypes.</title>
        <authorList>
            <person name="Korhonen P.K."/>
            <person name="Edoardo P."/>
            <person name="Giuseppe L.R."/>
            <person name="Gasser R.B."/>
        </authorList>
    </citation>
    <scope>NUCLEOTIDE SEQUENCE [LARGE SCALE GENOMIC DNA]</scope>
    <source>
        <strain evidence="1">ISS37</strain>
    </source>
</reference>
<dbReference type="Proteomes" id="UP000054630">
    <property type="component" value="Unassembled WGS sequence"/>
</dbReference>
<comment type="caution">
    <text evidence="1">The sequence shown here is derived from an EMBL/GenBank/DDBJ whole genome shotgun (WGS) entry which is preliminary data.</text>
</comment>